<feature type="domain" description="Deacetylase sirtuin-type" evidence="8">
    <location>
        <begin position="12"/>
        <end position="311"/>
    </location>
</feature>
<feature type="binding site" evidence="7">
    <location>
        <position position="186"/>
    </location>
    <ligand>
        <name>Zn(2+)</name>
        <dbReference type="ChEBI" id="CHEBI:29105"/>
    </ligand>
</feature>
<feature type="binding site" evidence="6">
    <location>
        <begin position="251"/>
        <end position="253"/>
    </location>
    <ligand>
        <name>NAD(+)</name>
        <dbReference type="ChEBI" id="CHEBI:57540"/>
    </ligand>
</feature>
<keyword evidence="6 7" id="KW-0479">Metal-binding</keyword>
<feature type="active site" description="Proton acceptor" evidence="6 7">
    <location>
        <position position="161"/>
    </location>
</feature>
<feature type="binding site" evidence="6">
    <location>
        <position position="81"/>
    </location>
    <ligand>
        <name>substrate</name>
    </ligand>
</feature>
<feature type="binding site" evidence="6 7">
    <location>
        <position position="169"/>
    </location>
    <ligand>
        <name>Zn(2+)</name>
        <dbReference type="ChEBI" id="CHEBI:29105"/>
    </ligand>
</feature>
<feature type="binding site" evidence="7">
    <location>
        <position position="174"/>
    </location>
    <ligand>
        <name>Zn(2+)</name>
        <dbReference type="ChEBI" id="CHEBI:29105"/>
    </ligand>
</feature>
<evidence type="ECO:0000256" key="1">
    <source>
        <dbReference type="ARBA" id="ARBA00004173"/>
    </source>
</evidence>
<dbReference type="HAMAP" id="MF_01121">
    <property type="entry name" value="Sirtuin_ClassIII"/>
    <property type="match status" value="1"/>
</dbReference>
<comment type="catalytic activity">
    <reaction evidence="6">
        <text>N(6)-succinyl-L-lysyl-[protein] + NAD(+) + H2O = 2''-O-succinyl-ADP-D-ribose + nicotinamide + L-lysyl-[protein]</text>
        <dbReference type="Rhea" id="RHEA:47668"/>
        <dbReference type="Rhea" id="RHEA-COMP:9752"/>
        <dbReference type="Rhea" id="RHEA-COMP:11877"/>
        <dbReference type="ChEBI" id="CHEBI:15377"/>
        <dbReference type="ChEBI" id="CHEBI:17154"/>
        <dbReference type="ChEBI" id="CHEBI:29969"/>
        <dbReference type="ChEBI" id="CHEBI:57540"/>
        <dbReference type="ChEBI" id="CHEBI:87830"/>
        <dbReference type="ChEBI" id="CHEBI:87832"/>
    </reaction>
</comment>
<keyword evidence="6 7" id="KW-0862">Zinc</keyword>
<feature type="binding site" evidence="6">
    <location>
        <position position="295"/>
    </location>
    <ligand>
        <name>NAD(+)</name>
        <dbReference type="ChEBI" id="CHEBI:57540"/>
    </ligand>
</feature>
<gene>
    <name evidence="9" type="ORF">EW146_g7520</name>
</gene>
<evidence type="ECO:0000259" key="8">
    <source>
        <dbReference type="PROSITE" id="PS50305"/>
    </source>
</evidence>
<comment type="similarity">
    <text evidence="2">Belongs to the sirtuin family. Class I subfamily.</text>
</comment>
<reference evidence="9 10" key="1">
    <citation type="submission" date="2019-02" db="EMBL/GenBank/DDBJ databases">
        <title>Genome sequencing of the rare red list fungi Bondarzewia mesenterica.</title>
        <authorList>
            <person name="Buettner E."/>
            <person name="Kellner H."/>
        </authorList>
    </citation>
    <scope>NUCLEOTIDE SEQUENCE [LARGE SCALE GENOMIC DNA]</scope>
    <source>
        <strain evidence="9 10">DSM 108281</strain>
    </source>
</reference>
<dbReference type="InterPro" id="IPR027546">
    <property type="entry name" value="Sirtuin_class_III"/>
</dbReference>
<keyword evidence="5 6" id="KW-0496">Mitochondrion</keyword>
<comment type="caution">
    <text evidence="9">The sequence shown here is derived from an EMBL/GenBank/DDBJ whole genome shotgun (WGS) entry which is preliminary data.</text>
</comment>
<dbReference type="GO" id="GO:0005634">
    <property type="term" value="C:nucleus"/>
    <property type="evidence" value="ECO:0007669"/>
    <property type="project" value="TreeGrafter"/>
</dbReference>
<comment type="catalytic activity">
    <reaction evidence="6">
        <text>N(6)-glutaryl-L-lysyl-[protein] + NAD(+) + H2O = 2''-O-glutaryl-ADP-D-ribose + nicotinamide + L-lysyl-[protein]</text>
        <dbReference type="Rhea" id="RHEA:47664"/>
        <dbReference type="Rhea" id="RHEA-COMP:9752"/>
        <dbReference type="Rhea" id="RHEA-COMP:11875"/>
        <dbReference type="ChEBI" id="CHEBI:15377"/>
        <dbReference type="ChEBI" id="CHEBI:17154"/>
        <dbReference type="ChEBI" id="CHEBI:29969"/>
        <dbReference type="ChEBI" id="CHEBI:57540"/>
        <dbReference type="ChEBI" id="CHEBI:87828"/>
        <dbReference type="ChEBI" id="CHEBI:87829"/>
    </reaction>
</comment>
<dbReference type="GO" id="GO:0036055">
    <property type="term" value="F:protein-succinyllysine desuccinylase activity"/>
    <property type="evidence" value="ECO:0007669"/>
    <property type="project" value="UniProtKB-UniRule"/>
</dbReference>
<dbReference type="PANTHER" id="PTHR11085:SF10">
    <property type="entry name" value="NAD-DEPENDENT PROTEIN DEACYLASE SIRTUIN-5, MITOCHONDRIAL-RELATED"/>
    <property type="match status" value="1"/>
</dbReference>
<dbReference type="OrthoDB" id="424302at2759"/>
<keyword evidence="4 6" id="KW-0520">NAD</keyword>
<comment type="caution">
    <text evidence="6">Lacks conserved residue(s) required for the propagation of feature annotation.</text>
</comment>
<dbReference type="Pfam" id="PF02146">
    <property type="entry name" value="SIR2"/>
    <property type="match status" value="2"/>
</dbReference>
<evidence type="ECO:0000256" key="5">
    <source>
        <dbReference type="ARBA" id="ARBA00023128"/>
    </source>
</evidence>
<dbReference type="InterPro" id="IPR003000">
    <property type="entry name" value="Sirtuin"/>
</dbReference>
<comment type="domain">
    <text evidence="6">In contrast to class I sirtuins, class III sirtuins have only weak deacetylase activity. Difference in substrate specificity is probably due to a larger hydrophobic pocket with 2 residues (Tyr-81 and Arg-84) that bind to malonylated and succinylated substrates and define the specificity.</text>
</comment>
<evidence type="ECO:0000256" key="7">
    <source>
        <dbReference type="PROSITE-ProRule" id="PRU00236"/>
    </source>
</evidence>
<keyword evidence="3 6" id="KW-0808">Transferase</keyword>
<dbReference type="GO" id="GO:0008270">
    <property type="term" value="F:zinc ion binding"/>
    <property type="evidence" value="ECO:0007669"/>
    <property type="project" value="UniProtKB-UniRule"/>
</dbReference>
<feature type="binding site" evidence="6 7">
    <location>
        <position position="216"/>
    </location>
    <ligand>
        <name>Zn(2+)</name>
        <dbReference type="ChEBI" id="CHEBI:29105"/>
    </ligand>
</feature>
<feature type="binding site" evidence="6">
    <location>
        <begin position="123"/>
        <end position="126"/>
    </location>
    <ligand>
        <name>NAD(+)</name>
        <dbReference type="ChEBI" id="CHEBI:57540"/>
    </ligand>
</feature>
<dbReference type="EC" id="2.3.1.-" evidence="6"/>
<feature type="binding site" evidence="6">
    <location>
        <begin position="37"/>
        <end position="56"/>
    </location>
    <ligand>
        <name>NAD(+)</name>
        <dbReference type="ChEBI" id="CHEBI:57540"/>
    </ligand>
</feature>
<comment type="similarity">
    <text evidence="6">Belongs to the sirtuin family. Class III subfamily.</text>
</comment>
<comment type="subcellular location">
    <subcellularLocation>
        <location evidence="1 6">Mitochondrion</location>
    </subcellularLocation>
</comment>
<comment type="cofactor">
    <cofactor evidence="6">
        <name>Zn(2+)</name>
        <dbReference type="ChEBI" id="CHEBI:29105"/>
    </cofactor>
    <text evidence="6">Binds 1 zinc ion per subunit.</text>
</comment>
<dbReference type="InterPro" id="IPR029035">
    <property type="entry name" value="DHS-like_NAD/FAD-binding_dom"/>
</dbReference>
<dbReference type="PANTHER" id="PTHR11085">
    <property type="entry name" value="NAD-DEPENDENT PROTEIN DEACYLASE SIRTUIN-5, MITOCHONDRIAL-RELATED"/>
    <property type="match status" value="1"/>
</dbReference>
<dbReference type="Proteomes" id="UP000310158">
    <property type="component" value="Unassembled WGS sequence"/>
</dbReference>
<dbReference type="InterPro" id="IPR050134">
    <property type="entry name" value="NAD-dep_sirtuin_deacylases"/>
</dbReference>
<dbReference type="EMBL" id="SGPL01000438">
    <property type="protein sequence ID" value="THH12625.1"/>
    <property type="molecule type" value="Genomic_DNA"/>
</dbReference>
<dbReference type="Gene3D" id="3.30.1600.10">
    <property type="entry name" value="SIR2/SIRT2 'Small Domain"/>
    <property type="match status" value="1"/>
</dbReference>
<comment type="catalytic activity">
    <reaction evidence="6">
        <text>N(6)-malonyl-L-lysyl-[protein] + NAD(+) + H2O = 2''-O-malonyl-ADP-D-ribose + nicotinamide + L-lysyl-[protein]</text>
        <dbReference type="Rhea" id="RHEA:47672"/>
        <dbReference type="Rhea" id="RHEA-COMP:9752"/>
        <dbReference type="Rhea" id="RHEA-COMP:11878"/>
        <dbReference type="ChEBI" id="CHEBI:15377"/>
        <dbReference type="ChEBI" id="CHEBI:17154"/>
        <dbReference type="ChEBI" id="CHEBI:29969"/>
        <dbReference type="ChEBI" id="CHEBI:57540"/>
        <dbReference type="ChEBI" id="CHEBI:87831"/>
        <dbReference type="ChEBI" id="CHEBI:87833"/>
    </reaction>
</comment>
<feature type="binding site" evidence="6">
    <location>
        <position position="84"/>
    </location>
    <ligand>
        <name>substrate</name>
    </ligand>
</feature>
<evidence type="ECO:0000256" key="6">
    <source>
        <dbReference type="HAMAP-Rule" id="MF_03160"/>
    </source>
</evidence>
<organism evidence="9 10">
    <name type="scientific">Bondarzewia mesenterica</name>
    <dbReference type="NCBI Taxonomy" id="1095465"/>
    <lineage>
        <taxon>Eukaryota</taxon>
        <taxon>Fungi</taxon>
        <taxon>Dikarya</taxon>
        <taxon>Basidiomycota</taxon>
        <taxon>Agaricomycotina</taxon>
        <taxon>Agaricomycetes</taxon>
        <taxon>Russulales</taxon>
        <taxon>Bondarzewiaceae</taxon>
        <taxon>Bondarzewia</taxon>
    </lineage>
</organism>
<dbReference type="SUPFAM" id="SSF52467">
    <property type="entry name" value="DHS-like NAD/FAD-binding domain"/>
    <property type="match status" value="1"/>
</dbReference>
<dbReference type="GO" id="GO:0036054">
    <property type="term" value="F:protein-malonyllysine demalonylase activity"/>
    <property type="evidence" value="ECO:0007669"/>
    <property type="project" value="UniProtKB-UniRule"/>
</dbReference>
<dbReference type="PROSITE" id="PS50305">
    <property type="entry name" value="SIRTUIN"/>
    <property type="match status" value="1"/>
</dbReference>
<evidence type="ECO:0000256" key="2">
    <source>
        <dbReference type="ARBA" id="ARBA00006924"/>
    </source>
</evidence>
<keyword evidence="10" id="KW-1185">Reference proteome</keyword>
<dbReference type="InterPro" id="IPR026590">
    <property type="entry name" value="Ssirtuin_cat_dom"/>
</dbReference>
<accession>A0A4S4LL59</accession>
<dbReference type="Gene3D" id="3.40.50.1220">
    <property type="entry name" value="TPP-binding domain"/>
    <property type="match status" value="1"/>
</dbReference>
<sequence>MTQERHIPPSGDFALDIDMTSFSSVLASSKHIIAVAGAGLSAASGIPTFRGAGGMWRKYDAMNLATPEAFAKNPSRVWQFYHYRRERALITRPNTAHIALALFSIPSFQHQLAPESTFTLITQNVDGLSQIASQEIHSSLKLANETGAPAAGEQPQLIEMHGRLFDVVCTSKSCGHRELDFRSPVCPALAGTEKLVEAGAMEPSISKADLPCCKNCGALARPGVVWFGEMPHDLKIVDRLVSKADLCLVVGTSSTVYPAASYAEEVRNHGGKVAVFNLNRSDGDDDADFLFLGPCKELLPKALPFQIPPSQ</sequence>
<dbReference type="AlphaFoldDB" id="A0A4S4LL59"/>
<dbReference type="InterPro" id="IPR026591">
    <property type="entry name" value="Sirtuin_cat_small_dom_sf"/>
</dbReference>
<proteinExistence type="inferred from homology"/>
<protein>
    <recommendedName>
        <fullName evidence="6">NAD-dependent protein deacylase</fullName>
        <ecNumber evidence="6">2.3.1.-</ecNumber>
    </recommendedName>
    <alternativeName>
        <fullName evidence="6">Regulatory protein SIR2 homolog 5</fullName>
    </alternativeName>
</protein>
<evidence type="ECO:0000256" key="3">
    <source>
        <dbReference type="ARBA" id="ARBA00022679"/>
    </source>
</evidence>
<comment type="function">
    <text evidence="6">NAD-dependent lysine demalonylase, desuccinylase and deglutarylase that specifically removes malonyl, succinyl and glutaryl groups on target proteins. Has weak NAD-dependent protein deacetylase activity; however this activity may not be physiologically relevant in vivo.</text>
</comment>
<dbReference type="GO" id="GO:0070403">
    <property type="term" value="F:NAD+ binding"/>
    <property type="evidence" value="ECO:0007669"/>
    <property type="project" value="UniProtKB-UniRule"/>
</dbReference>
<feature type="binding site" evidence="6">
    <location>
        <begin position="277"/>
        <end position="279"/>
    </location>
    <ligand>
        <name>NAD(+)</name>
        <dbReference type="ChEBI" id="CHEBI:57540"/>
    </ligand>
</feature>
<evidence type="ECO:0000256" key="4">
    <source>
        <dbReference type="ARBA" id="ARBA00023027"/>
    </source>
</evidence>
<name>A0A4S4LL59_9AGAM</name>
<dbReference type="GO" id="GO:0061697">
    <property type="term" value="F:protein-glutaryllysine deglutarylase activity"/>
    <property type="evidence" value="ECO:0007669"/>
    <property type="project" value="RHEA"/>
</dbReference>
<evidence type="ECO:0000313" key="10">
    <source>
        <dbReference type="Proteomes" id="UP000310158"/>
    </source>
</evidence>
<dbReference type="GO" id="GO:0017136">
    <property type="term" value="F:histone deacetylase activity, NAD-dependent"/>
    <property type="evidence" value="ECO:0007669"/>
    <property type="project" value="TreeGrafter"/>
</dbReference>
<dbReference type="GO" id="GO:0005739">
    <property type="term" value="C:mitochondrion"/>
    <property type="evidence" value="ECO:0007669"/>
    <property type="project" value="UniProtKB-SubCell"/>
</dbReference>
<evidence type="ECO:0000313" key="9">
    <source>
        <dbReference type="EMBL" id="THH12625.1"/>
    </source>
</evidence>